<name>A0A0E9WG37_ANGAN</name>
<accession>A0A0E9WG37</accession>
<dbReference type="EMBL" id="GBXM01020022">
    <property type="protein sequence ID" value="JAH88555.1"/>
    <property type="molecule type" value="Transcribed_RNA"/>
</dbReference>
<protein>
    <submittedName>
        <fullName evidence="1">Uncharacterized protein</fullName>
    </submittedName>
</protein>
<dbReference type="AlphaFoldDB" id="A0A0E9WG37"/>
<proteinExistence type="predicted"/>
<evidence type="ECO:0000313" key="1">
    <source>
        <dbReference type="EMBL" id="JAH88555.1"/>
    </source>
</evidence>
<reference evidence="1" key="2">
    <citation type="journal article" date="2015" name="Fish Shellfish Immunol.">
        <title>Early steps in the European eel (Anguilla anguilla)-Vibrio vulnificus interaction in the gills: Role of the RtxA13 toxin.</title>
        <authorList>
            <person name="Callol A."/>
            <person name="Pajuelo D."/>
            <person name="Ebbesson L."/>
            <person name="Teles M."/>
            <person name="MacKenzie S."/>
            <person name="Amaro C."/>
        </authorList>
    </citation>
    <scope>NUCLEOTIDE SEQUENCE</scope>
</reference>
<organism evidence="1">
    <name type="scientific">Anguilla anguilla</name>
    <name type="common">European freshwater eel</name>
    <name type="synonym">Muraena anguilla</name>
    <dbReference type="NCBI Taxonomy" id="7936"/>
    <lineage>
        <taxon>Eukaryota</taxon>
        <taxon>Metazoa</taxon>
        <taxon>Chordata</taxon>
        <taxon>Craniata</taxon>
        <taxon>Vertebrata</taxon>
        <taxon>Euteleostomi</taxon>
        <taxon>Actinopterygii</taxon>
        <taxon>Neopterygii</taxon>
        <taxon>Teleostei</taxon>
        <taxon>Anguilliformes</taxon>
        <taxon>Anguillidae</taxon>
        <taxon>Anguilla</taxon>
    </lineage>
</organism>
<sequence length="81" mass="8953">MPWKPEGLLRYIHGGHGPHQGEKPGLWFCGCGLGRVGTLPQASSGRAAQNRLGSLHHPEHVWKDRDFNLSGTFSLLILTNR</sequence>
<reference evidence="1" key="1">
    <citation type="submission" date="2014-11" db="EMBL/GenBank/DDBJ databases">
        <authorList>
            <person name="Amaro Gonzalez C."/>
        </authorList>
    </citation>
    <scope>NUCLEOTIDE SEQUENCE</scope>
</reference>